<keyword evidence="4" id="KW-0732">Signal</keyword>
<protein>
    <recommendedName>
        <fullName evidence="7">UDP-glucuronosyltransferase</fullName>
    </recommendedName>
</protein>
<evidence type="ECO:0008006" key="7">
    <source>
        <dbReference type="Google" id="ProtNLM"/>
    </source>
</evidence>
<evidence type="ECO:0000313" key="6">
    <source>
        <dbReference type="Proteomes" id="UP001516400"/>
    </source>
</evidence>
<dbReference type="PANTHER" id="PTHR48043">
    <property type="entry name" value="EG:EG0003.4 PROTEIN-RELATED"/>
    <property type="match status" value="1"/>
</dbReference>
<feature type="non-terminal residue" evidence="5">
    <location>
        <position position="271"/>
    </location>
</feature>
<organism evidence="5 6">
    <name type="scientific">Cryptolaemus montrouzieri</name>
    <dbReference type="NCBI Taxonomy" id="559131"/>
    <lineage>
        <taxon>Eukaryota</taxon>
        <taxon>Metazoa</taxon>
        <taxon>Ecdysozoa</taxon>
        <taxon>Arthropoda</taxon>
        <taxon>Hexapoda</taxon>
        <taxon>Insecta</taxon>
        <taxon>Pterygota</taxon>
        <taxon>Neoptera</taxon>
        <taxon>Endopterygota</taxon>
        <taxon>Coleoptera</taxon>
        <taxon>Polyphaga</taxon>
        <taxon>Cucujiformia</taxon>
        <taxon>Coccinelloidea</taxon>
        <taxon>Coccinellidae</taxon>
        <taxon>Scymninae</taxon>
        <taxon>Scymnini</taxon>
        <taxon>Cryptolaemus</taxon>
    </lineage>
</organism>
<feature type="signal peptide" evidence="4">
    <location>
        <begin position="1"/>
        <end position="16"/>
    </location>
</feature>
<gene>
    <name evidence="5" type="ORF">HHI36_010524</name>
</gene>
<reference evidence="5 6" key="1">
    <citation type="journal article" date="2021" name="BMC Biol.">
        <title>Horizontally acquired antibacterial genes associated with adaptive radiation of ladybird beetles.</title>
        <authorList>
            <person name="Li H.S."/>
            <person name="Tang X.F."/>
            <person name="Huang Y.H."/>
            <person name="Xu Z.Y."/>
            <person name="Chen M.L."/>
            <person name="Du X.Y."/>
            <person name="Qiu B.Y."/>
            <person name="Chen P.T."/>
            <person name="Zhang W."/>
            <person name="Slipinski A."/>
            <person name="Escalona H.E."/>
            <person name="Waterhouse R.M."/>
            <person name="Zwick A."/>
            <person name="Pang H."/>
        </authorList>
    </citation>
    <scope>NUCLEOTIDE SEQUENCE [LARGE SCALE GENOMIC DNA]</scope>
    <source>
        <strain evidence="5">SYSU2018</strain>
    </source>
</reference>
<name>A0ABD2MIY1_9CUCU</name>
<dbReference type="Gene3D" id="3.40.50.2000">
    <property type="entry name" value="Glycogen Phosphorylase B"/>
    <property type="match status" value="1"/>
</dbReference>
<evidence type="ECO:0000256" key="4">
    <source>
        <dbReference type="SAM" id="SignalP"/>
    </source>
</evidence>
<dbReference type="GO" id="GO:0016757">
    <property type="term" value="F:glycosyltransferase activity"/>
    <property type="evidence" value="ECO:0007669"/>
    <property type="project" value="UniProtKB-KW"/>
</dbReference>
<feature type="chain" id="PRO_5044878825" description="UDP-glucuronosyltransferase" evidence="4">
    <location>
        <begin position="17"/>
        <end position="271"/>
    </location>
</feature>
<evidence type="ECO:0000313" key="5">
    <source>
        <dbReference type="EMBL" id="KAL3266346.1"/>
    </source>
</evidence>
<accession>A0ABD2MIY1</accession>
<dbReference type="Pfam" id="PF00201">
    <property type="entry name" value="UDPGT"/>
    <property type="match status" value="1"/>
</dbReference>
<keyword evidence="3" id="KW-0808">Transferase</keyword>
<sequence length="271" mass="31262">MRTLFILLNSFLFANAYNILAVFPHEGKSHQMIFGPIIRELARKGHTLTVLVHYSFKENSDGYREILLKDPNSAGQDVFSLDYFDLPVTFYQLLSAYNLVWEGLSSCECLLSNENVRTLIQSDEKFDLIIAEFFNSECSQLFVDKFKAPLVGVSSTTLMPWHTDRLATPDNPSYIPNNHFWNTNRMDFSERIVNTLGVFYYKMIYCFYLNSNKYLLEKYSGHEMPDLEMMMKNTSLLLVNSHFSLSFSRPMVPGVQEIGGVHITQPKTLPK</sequence>
<dbReference type="Proteomes" id="UP001516400">
    <property type="component" value="Unassembled WGS sequence"/>
</dbReference>
<keyword evidence="2" id="KW-0328">Glycosyltransferase</keyword>
<evidence type="ECO:0000256" key="3">
    <source>
        <dbReference type="ARBA" id="ARBA00022679"/>
    </source>
</evidence>
<comment type="similarity">
    <text evidence="1">Belongs to the UDP-glycosyltransferase family.</text>
</comment>
<evidence type="ECO:0000256" key="2">
    <source>
        <dbReference type="ARBA" id="ARBA00022676"/>
    </source>
</evidence>
<dbReference type="AlphaFoldDB" id="A0ABD2MIY1"/>
<dbReference type="InterPro" id="IPR002213">
    <property type="entry name" value="UDP_glucos_trans"/>
</dbReference>
<dbReference type="EMBL" id="JABFTP020000001">
    <property type="protein sequence ID" value="KAL3266346.1"/>
    <property type="molecule type" value="Genomic_DNA"/>
</dbReference>
<evidence type="ECO:0000256" key="1">
    <source>
        <dbReference type="ARBA" id="ARBA00009995"/>
    </source>
</evidence>
<comment type="caution">
    <text evidence="5">The sequence shown here is derived from an EMBL/GenBank/DDBJ whole genome shotgun (WGS) entry which is preliminary data.</text>
</comment>
<dbReference type="InterPro" id="IPR050271">
    <property type="entry name" value="UDP-glycosyltransferase"/>
</dbReference>
<dbReference type="PANTHER" id="PTHR48043:SF145">
    <property type="entry name" value="FI06409P-RELATED"/>
    <property type="match status" value="1"/>
</dbReference>
<proteinExistence type="inferred from homology"/>
<keyword evidence="6" id="KW-1185">Reference proteome</keyword>
<dbReference type="SUPFAM" id="SSF53756">
    <property type="entry name" value="UDP-Glycosyltransferase/glycogen phosphorylase"/>
    <property type="match status" value="1"/>
</dbReference>